<keyword evidence="1" id="KW-1133">Transmembrane helix</keyword>
<evidence type="ECO:0000313" key="4">
    <source>
        <dbReference type="Proteomes" id="UP000624325"/>
    </source>
</evidence>
<feature type="transmembrane region" description="Helical" evidence="1">
    <location>
        <begin position="147"/>
        <end position="168"/>
    </location>
</feature>
<evidence type="ECO:0000256" key="1">
    <source>
        <dbReference type="SAM" id="Phobius"/>
    </source>
</evidence>
<evidence type="ECO:0000313" key="3">
    <source>
        <dbReference type="EMBL" id="GIF56394.1"/>
    </source>
</evidence>
<gene>
    <name evidence="3" type="ORF">Air01nite_24890</name>
</gene>
<dbReference type="SUPFAM" id="SSF48317">
    <property type="entry name" value="Acid phosphatase/Vanadium-dependent haloperoxidase"/>
    <property type="match status" value="1"/>
</dbReference>
<dbReference type="PANTHER" id="PTHR14969:SF13">
    <property type="entry name" value="AT30094P"/>
    <property type="match status" value="1"/>
</dbReference>
<feature type="transmembrane region" description="Helical" evidence="1">
    <location>
        <begin position="58"/>
        <end position="76"/>
    </location>
</feature>
<name>A0ABQ4C0V3_9ACTN</name>
<reference evidence="3 4" key="1">
    <citation type="submission" date="2021-01" db="EMBL/GenBank/DDBJ databases">
        <title>Whole genome shotgun sequence of Asanoa iriomotensis NBRC 100142.</title>
        <authorList>
            <person name="Komaki H."/>
            <person name="Tamura T."/>
        </authorList>
    </citation>
    <scope>NUCLEOTIDE SEQUENCE [LARGE SCALE GENOMIC DNA]</scope>
    <source>
        <strain evidence="3 4">NBRC 100142</strain>
    </source>
</reference>
<dbReference type="RefSeq" id="WP_203702177.1">
    <property type="nucleotide sequence ID" value="NZ_BAAALU010000006.1"/>
</dbReference>
<dbReference type="Gene3D" id="1.20.144.10">
    <property type="entry name" value="Phosphatidic acid phosphatase type 2/haloperoxidase"/>
    <property type="match status" value="1"/>
</dbReference>
<dbReference type="InterPro" id="IPR036938">
    <property type="entry name" value="PAP2/HPO_sf"/>
</dbReference>
<feature type="domain" description="Phosphatidic acid phosphatase type 2/haloperoxidase" evidence="2">
    <location>
        <begin position="60"/>
        <end position="162"/>
    </location>
</feature>
<dbReference type="InterPro" id="IPR000326">
    <property type="entry name" value="PAP2/HPO"/>
</dbReference>
<comment type="caution">
    <text evidence="3">The sequence shown here is derived from an EMBL/GenBank/DDBJ whole genome shotgun (WGS) entry which is preliminary data.</text>
</comment>
<dbReference type="PANTHER" id="PTHR14969">
    <property type="entry name" value="SPHINGOSINE-1-PHOSPHATE PHOSPHOHYDROLASE"/>
    <property type="match status" value="1"/>
</dbReference>
<organism evidence="3 4">
    <name type="scientific">Asanoa iriomotensis</name>
    <dbReference type="NCBI Taxonomy" id="234613"/>
    <lineage>
        <taxon>Bacteria</taxon>
        <taxon>Bacillati</taxon>
        <taxon>Actinomycetota</taxon>
        <taxon>Actinomycetes</taxon>
        <taxon>Micromonosporales</taxon>
        <taxon>Micromonosporaceae</taxon>
        <taxon>Asanoa</taxon>
    </lineage>
</organism>
<keyword evidence="4" id="KW-1185">Reference proteome</keyword>
<keyword evidence="1" id="KW-0812">Transmembrane</keyword>
<dbReference type="SMART" id="SM00014">
    <property type="entry name" value="acidPPc"/>
    <property type="match status" value="1"/>
</dbReference>
<keyword evidence="1" id="KW-0472">Membrane</keyword>
<dbReference type="Proteomes" id="UP000624325">
    <property type="component" value="Unassembled WGS sequence"/>
</dbReference>
<sequence length="177" mass="18655">MNYAIFQAINGLAGRVDAVDDPFELAAVWLIVVLFVVAAARAALALRRRQYRQLAEVAATLAVAFLLGSLVGAFGIEQRPFQSHHVHQLLAHAPGTSLPSDHATAAFTLALAVGWFLDRSWGLVLLAGAVLVGFARVWVGVHYPADVLASLLIAVIAVGVVAFAARLLRGRLAVGGS</sequence>
<dbReference type="Pfam" id="PF01569">
    <property type="entry name" value="PAP2"/>
    <property type="match status" value="1"/>
</dbReference>
<feature type="transmembrane region" description="Helical" evidence="1">
    <location>
        <begin position="26"/>
        <end position="46"/>
    </location>
</feature>
<evidence type="ECO:0000259" key="2">
    <source>
        <dbReference type="SMART" id="SM00014"/>
    </source>
</evidence>
<protein>
    <recommendedName>
        <fullName evidence="2">Phosphatidic acid phosphatase type 2/haloperoxidase domain-containing protein</fullName>
    </recommendedName>
</protein>
<proteinExistence type="predicted"/>
<accession>A0ABQ4C0V3</accession>
<feature type="transmembrane region" description="Helical" evidence="1">
    <location>
        <begin position="123"/>
        <end position="141"/>
    </location>
</feature>
<dbReference type="EMBL" id="BONC01000014">
    <property type="protein sequence ID" value="GIF56394.1"/>
    <property type="molecule type" value="Genomic_DNA"/>
</dbReference>